<feature type="region of interest" description="Disordered" evidence="1">
    <location>
        <begin position="53"/>
        <end position="108"/>
    </location>
</feature>
<evidence type="ECO:0000313" key="2">
    <source>
        <dbReference type="EMBL" id="UBJ26180.1"/>
    </source>
</evidence>
<reference evidence="2" key="1">
    <citation type="submission" date="2021-07" db="EMBL/GenBank/DDBJ databases">
        <title>Communication and adaptive evolution of viruses within giant pandas and their associated organisms in a local ecological environment.</title>
        <authorList>
            <person name="Zhao M."/>
            <person name="Liu S."/>
            <person name="Zhang W."/>
        </authorList>
    </citation>
    <scope>NUCLEOTIDE SEQUENCE</scope>
    <source>
        <strain evidence="2">Rpf109geno01-8</strain>
    </source>
</reference>
<protein>
    <submittedName>
        <fullName evidence="2">Capsid protein</fullName>
    </submittedName>
</protein>
<feature type="compositionally biased region" description="Basic residues" evidence="1">
    <location>
        <begin position="55"/>
        <end position="94"/>
    </location>
</feature>
<organism evidence="2">
    <name type="scientific">Red panda feces-associated gemycircularvirus</name>
    <dbReference type="NCBI Taxonomy" id="2864013"/>
    <lineage>
        <taxon>Viruses</taxon>
        <taxon>Monodnaviria</taxon>
        <taxon>Shotokuvirae</taxon>
        <taxon>Cressdnaviricota</taxon>
        <taxon>Repensiviricetes</taxon>
        <taxon>Geplafuvirales</taxon>
        <taxon>Genomoviridae</taxon>
        <taxon>Gemycircularvirus</taxon>
    </lineage>
</organism>
<proteinExistence type="predicted"/>
<evidence type="ECO:0000256" key="1">
    <source>
        <dbReference type="SAM" id="MobiDB-lite"/>
    </source>
</evidence>
<name>A0A8K1HKQ3_9VIRU</name>
<dbReference type="EMBL" id="MZ556208">
    <property type="protein sequence ID" value="UBJ26180.1"/>
    <property type="molecule type" value="Genomic_DNA"/>
</dbReference>
<sequence>MLFYLPLVAVGATINTRGFPSVGVKCLTKTPRSKTFVTNTTCRRPAASAAMVYRRSSRRKFSSRSRRPTRSYGRKRTSTNRRSTRRRPAVKKMSTRSLLNRTSQKKRDTMLTYTNVDPSSTDPELYTKTAAVMTGLPGKTWIFGWMPSARPAETSSAQRGSKIDIALRTAHTIFARGTKENLILKTNSSVAWEWRRVTFMVKDFFDTLDVNSSGYFRQVSGDGMVRLIQEIPNGDILQAMFRGARNSDWLDEMNAPIDTEKVDLKSDVRRVIRSGNDSATVRHINHWYPINKNITYRDDEEGESMFLSPVSTAGKRGAGDYYVMDFFRAIAGAEGDELSMLSNATFYWHEK</sequence>
<accession>A0A8K1HKQ3</accession>